<proteinExistence type="predicted"/>
<organism evidence="1">
    <name type="scientific">marine metagenome</name>
    <dbReference type="NCBI Taxonomy" id="408172"/>
    <lineage>
        <taxon>unclassified sequences</taxon>
        <taxon>metagenomes</taxon>
        <taxon>ecological metagenomes</taxon>
    </lineage>
</organism>
<reference evidence="1" key="1">
    <citation type="submission" date="2018-05" db="EMBL/GenBank/DDBJ databases">
        <authorList>
            <person name="Lanie J.A."/>
            <person name="Ng W.-L."/>
            <person name="Kazmierczak K.M."/>
            <person name="Andrzejewski T.M."/>
            <person name="Davidsen T.M."/>
            <person name="Wayne K.J."/>
            <person name="Tettelin H."/>
            <person name="Glass J.I."/>
            <person name="Rusch D."/>
            <person name="Podicherti R."/>
            <person name="Tsui H.-C.T."/>
            <person name="Winkler M.E."/>
        </authorList>
    </citation>
    <scope>NUCLEOTIDE SEQUENCE</scope>
</reference>
<name>A0A382F667_9ZZZZ</name>
<dbReference type="AlphaFoldDB" id="A0A382F667"/>
<gene>
    <name evidence="1" type="ORF">METZ01_LOCUS210465</name>
</gene>
<sequence length="98" mass="11493">MSHKSNDSHAVPSQYQDVLHSRIVQNNVVRIEEHLEAMQRDPHGLEFGPWKREVDEIWKSSFERINQMGESSQRSILESIRETWVSYITHYGAVEVKS</sequence>
<dbReference type="EMBL" id="UINC01047840">
    <property type="protein sequence ID" value="SVB57611.1"/>
    <property type="molecule type" value="Genomic_DNA"/>
</dbReference>
<evidence type="ECO:0000313" key="1">
    <source>
        <dbReference type="EMBL" id="SVB57611.1"/>
    </source>
</evidence>
<accession>A0A382F667</accession>
<protein>
    <submittedName>
        <fullName evidence="1">Uncharacterized protein</fullName>
    </submittedName>
</protein>